<comment type="caution">
    <text evidence="4">The sequence shown here is derived from an EMBL/GenBank/DDBJ whole genome shotgun (WGS) entry which is preliminary data.</text>
</comment>
<name>A0A644Z355_9ZZZZ</name>
<evidence type="ECO:0000256" key="2">
    <source>
        <dbReference type="ARBA" id="ARBA00022898"/>
    </source>
</evidence>
<evidence type="ECO:0000256" key="1">
    <source>
        <dbReference type="ARBA" id="ARBA00001933"/>
    </source>
</evidence>
<dbReference type="InterPro" id="IPR015422">
    <property type="entry name" value="PyrdxlP-dep_Trfase_small"/>
</dbReference>
<dbReference type="InterPro" id="IPR015424">
    <property type="entry name" value="PyrdxlP-dep_Trfase"/>
</dbReference>
<dbReference type="Pfam" id="PF00266">
    <property type="entry name" value="Aminotran_5"/>
    <property type="match status" value="1"/>
</dbReference>
<dbReference type="EC" id="2.8.1.7" evidence="4"/>
<keyword evidence="4" id="KW-0808">Transferase</keyword>
<dbReference type="GO" id="GO:0031071">
    <property type="term" value="F:cysteine desulfurase activity"/>
    <property type="evidence" value="ECO:0007669"/>
    <property type="project" value="UniProtKB-EC"/>
</dbReference>
<dbReference type="PANTHER" id="PTHR11601">
    <property type="entry name" value="CYSTEINE DESULFURYLASE FAMILY MEMBER"/>
    <property type="match status" value="1"/>
</dbReference>
<dbReference type="SUPFAM" id="SSF53383">
    <property type="entry name" value="PLP-dependent transferases"/>
    <property type="match status" value="1"/>
</dbReference>
<dbReference type="PIRSF" id="PIRSF005572">
    <property type="entry name" value="NifS"/>
    <property type="match status" value="1"/>
</dbReference>
<dbReference type="InterPro" id="IPR000192">
    <property type="entry name" value="Aminotrans_V_dom"/>
</dbReference>
<dbReference type="InterPro" id="IPR015421">
    <property type="entry name" value="PyrdxlP-dep_Trfase_major"/>
</dbReference>
<protein>
    <submittedName>
        <fullName evidence="4">Cysteine desulfurase IscS</fullName>
        <ecNumber evidence="4">2.8.1.7</ecNumber>
    </submittedName>
</protein>
<proteinExistence type="predicted"/>
<dbReference type="PANTHER" id="PTHR11601:SF50">
    <property type="entry name" value="CYSTEINE DESULFURASE ISCS 2-RELATED"/>
    <property type="match status" value="1"/>
</dbReference>
<dbReference type="Gene3D" id="3.90.1150.10">
    <property type="entry name" value="Aspartate Aminotransferase, domain 1"/>
    <property type="match status" value="1"/>
</dbReference>
<accession>A0A644Z355</accession>
<evidence type="ECO:0000259" key="3">
    <source>
        <dbReference type="Pfam" id="PF00266"/>
    </source>
</evidence>
<dbReference type="EMBL" id="VSSQ01007244">
    <property type="protein sequence ID" value="MPM35310.1"/>
    <property type="molecule type" value="Genomic_DNA"/>
</dbReference>
<dbReference type="Gene3D" id="3.40.640.10">
    <property type="entry name" value="Type I PLP-dependent aspartate aminotransferase-like (Major domain)"/>
    <property type="match status" value="1"/>
</dbReference>
<dbReference type="AlphaFoldDB" id="A0A644Z355"/>
<comment type="cofactor">
    <cofactor evidence="1">
        <name>pyridoxal 5'-phosphate</name>
        <dbReference type="ChEBI" id="CHEBI:597326"/>
    </cofactor>
</comment>
<feature type="domain" description="Aminotransferase class V" evidence="3">
    <location>
        <begin position="2"/>
        <end position="360"/>
    </location>
</feature>
<keyword evidence="2" id="KW-0663">Pyridoxal phosphate</keyword>
<reference evidence="4" key="1">
    <citation type="submission" date="2019-08" db="EMBL/GenBank/DDBJ databases">
        <authorList>
            <person name="Kucharzyk K."/>
            <person name="Murdoch R.W."/>
            <person name="Higgins S."/>
            <person name="Loffler F."/>
        </authorList>
    </citation>
    <scope>NUCLEOTIDE SEQUENCE</scope>
</reference>
<gene>
    <name evidence="4" type="primary">iscS_30</name>
    <name evidence="4" type="ORF">SDC9_81900</name>
</gene>
<dbReference type="InterPro" id="IPR016454">
    <property type="entry name" value="Cysteine_dSase"/>
</dbReference>
<evidence type="ECO:0000313" key="4">
    <source>
        <dbReference type="EMBL" id="MPM35310.1"/>
    </source>
</evidence>
<organism evidence="4">
    <name type="scientific">bioreactor metagenome</name>
    <dbReference type="NCBI Taxonomy" id="1076179"/>
    <lineage>
        <taxon>unclassified sequences</taxon>
        <taxon>metagenomes</taxon>
        <taxon>ecological metagenomes</taxon>
    </lineage>
</organism>
<sequence>MIYLDYAANTPVRKEVLAVFEETSREYIANPNSSHSLGLQAKERLYACTQRTLALLGMPEREVVYTSGASESNNLAIKGIAGTYKNRGKHIISTYLEHSSVNGALSFLQNIGYEVDYVDINRDGLVDLNHLKALMRRDTILVSVCYVDSEVGLRQPIEEIGVLLSGYPECFFHVDATQAVGKIPVSLEGVDLFTFSPHKFYGLNGCGALVKKAPVMLEPLVHGGISTTPFRSGTPALSLIAAADEALFLACSDLEKNYAYVRSLNEQLRATLQQFRNVRINSTEHSIPFILNVSLPDVKIPAILVEFEKNEIYLSSKSACCAPNTIFRPVYALTHDRKAALSTLRVSLSHLTTEQEIARFLEKFAECLKKF</sequence>